<dbReference type="PANTHER" id="PTHR30582:SF24">
    <property type="entry name" value="L,D-TRANSPEPTIDASE ERFK_SRFK-RELATED"/>
    <property type="match status" value="1"/>
</dbReference>
<dbReference type="GO" id="GO:0016757">
    <property type="term" value="F:glycosyltransferase activity"/>
    <property type="evidence" value="ECO:0007669"/>
    <property type="project" value="UniProtKB-KW"/>
</dbReference>
<gene>
    <name evidence="12" type="ORF">MGMO_73c00170</name>
</gene>
<keyword evidence="5" id="KW-0378">Hydrolase</keyword>
<keyword evidence="7 9" id="KW-0573">Peptidoglycan synthesis</keyword>
<dbReference type="InterPro" id="IPR038063">
    <property type="entry name" value="Transpep_catalytic_dom"/>
</dbReference>
<dbReference type="GO" id="GO:0071972">
    <property type="term" value="F:peptidoglycan L,D-transpeptidase activity"/>
    <property type="evidence" value="ECO:0007669"/>
    <property type="project" value="TreeGrafter"/>
</dbReference>
<dbReference type="SUPFAM" id="SSF141523">
    <property type="entry name" value="L,D-transpeptidase catalytic domain-like"/>
    <property type="match status" value="1"/>
</dbReference>
<dbReference type="RefSeq" id="WP_023494896.1">
    <property type="nucleotide sequence ID" value="NZ_AYLO01000070.1"/>
</dbReference>
<dbReference type="eggNOG" id="COG1376">
    <property type="taxonomic scope" value="Bacteria"/>
</dbReference>
<feature type="active site" description="Nucleophile" evidence="9">
    <location>
        <position position="234"/>
    </location>
</feature>
<dbReference type="STRING" id="1116472.MGMO_73c00170"/>
<keyword evidence="6 9" id="KW-0133">Cell shape</keyword>
<dbReference type="PANTHER" id="PTHR30582">
    <property type="entry name" value="L,D-TRANSPEPTIDASE"/>
    <property type="match status" value="1"/>
</dbReference>
<evidence type="ECO:0000256" key="5">
    <source>
        <dbReference type="ARBA" id="ARBA00022801"/>
    </source>
</evidence>
<dbReference type="GO" id="GO:0008360">
    <property type="term" value="P:regulation of cell shape"/>
    <property type="evidence" value="ECO:0007669"/>
    <property type="project" value="UniProtKB-UniRule"/>
</dbReference>
<dbReference type="GO" id="GO:0018104">
    <property type="term" value="P:peptidoglycan-protein cross-linking"/>
    <property type="evidence" value="ECO:0007669"/>
    <property type="project" value="TreeGrafter"/>
</dbReference>
<dbReference type="InterPro" id="IPR005490">
    <property type="entry name" value="LD_TPept_cat_dom"/>
</dbReference>
<dbReference type="GO" id="GO:0042834">
    <property type="term" value="F:peptidoglycan binding"/>
    <property type="evidence" value="ECO:0007669"/>
    <property type="project" value="InterPro"/>
</dbReference>
<dbReference type="SUPFAM" id="SSF110997">
    <property type="entry name" value="Sporulation related repeat"/>
    <property type="match status" value="1"/>
</dbReference>
<feature type="active site" description="Proton donor/acceptor" evidence="9">
    <location>
        <position position="218"/>
    </location>
</feature>
<feature type="domain" description="L,D-TPase catalytic" evidence="11">
    <location>
        <begin position="122"/>
        <end position="258"/>
    </location>
</feature>
<dbReference type="UniPathway" id="UPA00219"/>
<evidence type="ECO:0000256" key="4">
    <source>
        <dbReference type="ARBA" id="ARBA00022679"/>
    </source>
</evidence>
<protein>
    <submittedName>
        <fullName evidence="12">ErfK/YbiS/YcfS/YnhG family protein</fullName>
    </submittedName>
</protein>
<reference evidence="12 13" key="1">
    <citation type="journal article" date="2013" name="Genome Announc.">
        <title>Draft Genome Sequence of the Methanotrophic Gammaproteobacterium Methyloglobulus morosus DSM 22980 Strain KoM1.</title>
        <authorList>
            <person name="Poehlein A."/>
            <person name="Deutzmann J.S."/>
            <person name="Daniel R."/>
            <person name="Simeonova D.D."/>
        </authorList>
    </citation>
    <scope>NUCLEOTIDE SEQUENCE [LARGE SCALE GENOMIC DNA]</scope>
    <source>
        <strain evidence="12 13">KoM1</strain>
    </source>
</reference>
<dbReference type="InterPro" id="IPR018392">
    <property type="entry name" value="LysM"/>
</dbReference>
<evidence type="ECO:0000256" key="6">
    <source>
        <dbReference type="ARBA" id="ARBA00022960"/>
    </source>
</evidence>
<organism evidence="12 13">
    <name type="scientific">Methyloglobulus morosus KoM1</name>
    <dbReference type="NCBI Taxonomy" id="1116472"/>
    <lineage>
        <taxon>Bacteria</taxon>
        <taxon>Pseudomonadati</taxon>
        <taxon>Pseudomonadota</taxon>
        <taxon>Gammaproteobacteria</taxon>
        <taxon>Methylococcales</taxon>
        <taxon>Methylococcaceae</taxon>
        <taxon>Methyloglobulus</taxon>
    </lineage>
</organism>
<evidence type="ECO:0000256" key="1">
    <source>
        <dbReference type="ARBA" id="ARBA00004752"/>
    </source>
</evidence>
<dbReference type="Proteomes" id="UP000017842">
    <property type="component" value="Unassembled WGS sequence"/>
</dbReference>
<keyword evidence="4" id="KW-0808">Transferase</keyword>
<evidence type="ECO:0000256" key="2">
    <source>
        <dbReference type="ARBA" id="ARBA00005992"/>
    </source>
</evidence>
<dbReference type="PROSITE" id="PS51257">
    <property type="entry name" value="PROKAR_LIPOPROTEIN"/>
    <property type="match status" value="1"/>
</dbReference>
<dbReference type="CDD" id="cd16913">
    <property type="entry name" value="YkuD_like"/>
    <property type="match status" value="1"/>
</dbReference>
<evidence type="ECO:0000313" key="13">
    <source>
        <dbReference type="Proteomes" id="UP000017842"/>
    </source>
</evidence>
<dbReference type="PATRIC" id="fig|1116472.3.peg.2148"/>
<comment type="similarity">
    <text evidence="2">Belongs to the YkuD family.</text>
</comment>
<comment type="caution">
    <text evidence="12">The sequence shown here is derived from an EMBL/GenBank/DDBJ whole genome shotgun (WGS) entry which is preliminary data.</text>
</comment>
<sequence>MLIFKRLIFFIGLFAILATLSGCQTLSGLFASGKQDSGPPSAQLQSNIDKHEFELSGDQALIGEIAAVESRENDTLPDIARHFGLGYNDITAANASVSPWTPAANSRVLLPLQFILPDAPHKGIVLNVANMRMFYYPKKERNKVFTYPVGIGRDGWNTPMGMTSVAVKTPNPDWHVPPSIHREHAAKGHYLPSVVRSGPDNPLGFYAMRLAIGSYLIHGTNKPFGIGMQISHGCVQMYPEDIEVLFKKVSVGTPVRIVHDPYLTAWYGDMLYLEANEPLEKWSSSKPQLKKQVSKELRKIAKQHNATVDWGKVDKVIQRADGIPTPILVNSSDVAELSKSAVQLARPTKLYGQPETTALTDNDWAMLVATFNNENDARKLAAMLNHQGPPIPARKVQADNAYQVVAGPFKNQKQAKEAASRIRFDFEIESKLLKPLRPKEIAKN</sequence>
<evidence type="ECO:0000256" key="3">
    <source>
        <dbReference type="ARBA" id="ARBA00022676"/>
    </source>
</evidence>
<dbReference type="GO" id="GO:0071555">
    <property type="term" value="P:cell wall organization"/>
    <property type="evidence" value="ECO:0007669"/>
    <property type="project" value="UniProtKB-UniRule"/>
</dbReference>
<dbReference type="InterPro" id="IPR007730">
    <property type="entry name" value="SPOR-like_dom"/>
</dbReference>
<dbReference type="PROSITE" id="PS52029">
    <property type="entry name" value="LD_TPASE"/>
    <property type="match status" value="1"/>
</dbReference>
<feature type="domain" description="SPOR" evidence="10">
    <location>
        <begin position="358"/>
        <end position="435"/>
    </location>
</feature>
<name>V5C5S1_9GAMM</name>
<dbReference type="Gene3D" id="3.30.70.1070">
    <property type="entry name" value="Sporulation related repeat"/>
    <property type="match status" value="1"/>
</dbReference>
<dbReference type="Pfam" id="PF05036">
    <property type="entry name" value="SPOR"/>
    <property type="match status" value="1"/>
</dbReference>
<evidence type="ECO:0000259" key="11">
    <source>
        <dbReference type="PROSITE" id="PS52029"/>
    </source>
</evidence>
<dbReference type="AlphaFoldDB" id="V5C5S1"/>
<dbReference type="GO" id="GO:0005576">
    <property type="term" value="C:extracellular region"/>
    <property type="evidence" value="ECO:0007669"/>
    <property type="project" value="TreeGrafter"/>
</dbReference>
<dbReference type="CDD" id="cd00118">
    <property type="entry name" value="LysM"/>
    <property type="match status" value="1"/>
</dbReference>
<accession>V5C5S1</accession>
<proteinExistence type="inferred from homology"/>
<dbReference type="InterPro" id="IPR050979">
    <property type="entry name" value="LD-transpeptidase"/>
</dbReference>
<evidence type="ECO:0000256" key="7">
    <source>
        <dbReference type="ARBA" id="ARBA00022984"/>
    </source>
</evidence>
<evidence type="ECO:0000256" key="8">
    <source>
        <dbReference type="ARBA" id="ARBA00023316"/>
    </source>
</evidence>
<evidence type="ECO:0000313" key="12">
    <source>
        <dbReference type="EMBL" id="ESS72078.1"/>
    </source>
</evidence>
<evidence type="ECO:0000256" key="9">
    <source>
        <dbReference type="PROSITE-ProRule" id="PRU01373"/>
    </source>
</evidence>
<dbReference type="InterPro" id="IPR036680">
    <property type="entry name" value="SPOR-like_sf"/>
</dbReference>
<dbReference type="Pfam" id="PF03734">
    <property type="entry name" value="YkuD"/>
    <property type="match status" value="1"/>
</dbReference>
<dbReference type="EMBL" id="AYLO01000070">
    <property type="protein sequence ID" value="ESS72078.1"/>
    <property type="molecule type" value="Genomic_DNA"/>
</dbReference>
<keyword evidence="13" id="KW-1185">Reference proteome</keyword>
<dbReference type="Gene3D" id="2.40.440.10">
    <property type="entry name" value="L,D-transpeptidase catalytic domain-like"/>
    <property type="match status" value="1"/>
</dbReference>
<keyword evidence="8 9" id="KW-0961">Cell wall biogenesis/degradation</keyword>
<comment type="pathway">
    <text evidence="1 9">Cell wall biogenesis; peptidoglycan biosynthesis.</text>
</comment>
<dbReference type="PROSITE" id="PS51724">
    <property type="entry name" value="SPOR"/>
    <property type="match status" value="1"/>
</dbReference>
<keyword evidence="3" id="KW-0328">Glycosyltransferase</keyword>
<evidence type="ECO:0000259" key="10">
    <source>
        <dbReference type="PROSITE" id="PS51724"/>
    </source>
</evidence>
<dbReference type="OrthoDB" id="9787225at2"/>